<evidence type="ECO:0000256" key="4">
    <source>
        <dbReference type="ARBA" id="ARBA00023134"/>
    </source>
</evidence>
<dbReference type="InterPro" id="IPR005517">
    <property type="entry name" value="Transl_elong_EFG/EF2_IV"/>
</dbReference>
<dbReference type="Pfam" id="PF00679">
    <property type="entry name" value="EFG_C"/>
    <property type="match status" value="1"/>
</dbReference>
<evidence type="ECO:0000256" key="3">
    <source>
        <dbReference type="ARBA" id="ARBA00023128"/>
    </source>
</evidence>
<dbReference type="InterPro" id="IPR035647">
    <property type="entry name" value="EFG_III/V"/>
</dbReference>
<dbReference type="SMART" id="SM00838">
    <property type="entry name" value="EFG_C"/>
    <property type="match status" value="1"/>
</dbReference>
<evidence type="ECO:0000259" key="5">
    <source>
        <dbReference type="PROSITE" id="PS51722"/>
    </source>
</evidence>
<dbReference type="STRING" id="195883.A0A482XMU6"/>
<dbReference type="InterPro" id="IPR009000">
    <property type="entry name" value="Transl_B-barrel_sf"/>
</dbReference>
<dbReference type="Gene3D" id="2.40.30.10">
    <property type="entry name" value="Translation factors"/>
    <property type="match status" value="1"/>
</dbReference>
<dbReference type="SMART" id="SM00889">
    <property type="entry name" value="EFG_IV"/>
    <property type="match status" value="1"/>
</dbReference>
<keyword evidence="1" id="KW-0547">Nucleotide-binding</keyword>
<accession>A0A482XMU6</accession>
<sequence length="748" mass="82837">MMLLRKKESLKRVLERMCRRYFCSSTHRGAKKSDVNDLSCVRNIGILAHIDAGKTTTTERMLYYSGKIRVMGEVHEGNTVTDYMEQERDRGITITSAAVTFQWMKHKFNLIDTPGHIDFTMEVEQALHVMDGAVVVLDASAGVEAQTLTVWRQADNYELPRIVYANKMDRTDASLELCKSTLSSKLGVRTLPLQIPFKSGGKLKGIVDVVEKQKCVWGGESGELCNRVPLTETDGEIWELTMKTREELAGDLADMDDKLGDIVLGLDSVEHLSQQDIYDAVRRVTVSQKGVPLLCGSSYKNVGVQLLMDSIVHYLPSPLENSRQQFLTECFKDNLSAKAFKIVHDKQRGGAISFLRLYRRKITKGQSIHNLKQPGSEQIGKLMVALADDYEEVPEVLSGNVAAVTGLKNVNTGDLITTSTAAANSARKYLMNKKKFTSEQIDEVFGVGVQVPDPVFFCSVEPASLKFQAPMEAALKELQRENPSLQVSFNSETGQTVLGGMGELHLEVIKQRLTSEYKVEVDLGPLQIAYKEYLLNPAQHTLEVKHRIGGVLHAMTLMMSVKPVGEDEKFELLTMDKHPEYAPNLNTVTPRQIMLLKQGINSGLQHGPLLGSPVVGASFKLHRLELKRGTSESIFISGAAQCTQKLLQESGTAILEPVMSLEIVSDDNTISPILSDLSNRRAVIKNIGVRGNCKTISALAPLSELLGYSKYLRILSSGLASFTIEFHDYERVSTDQQAKVIQEVGGLM</sequence>
<dbReference type="EMBL" id="QKKF02004189">
    <property type="protein sequence ID" value="RZF47465.1"/>
    <property type="molecule type" value="Genomic_DNA"/>
</dbReference>
<gene>
    <name evidence="6" type="ORF">LSTR_LSTR007392</name>
</gene>
<name>A0A482XMU6_LAOST</name>
<dbReference type="InterPro" id="IPR020568">
    <property type="entry name" value="Ribosomal_Su5_D2-typ_SF"/>
</dbReference>
<dbReference type="InterPro" id="IPR005225">
    <property type="entry name" value="Small_GTP-bd"/>
</dbReference>
<keyword evidence="3" id="KW-0496">Mitochondrion</keyword>
<dbReference type="PRINTS" id="PR00315">
    <property type="entry name" value="ELONGATNFCT"/>
</dbReference>
<dbReference type="InterPro" id="IPR014721">
    <property type="entry name" value="Ribsml_uS5_D2-typ_fold_subgr"/>
</dbReference>
<dbReference type="InterPro" id="IPR000640">
    <property type="entry name" value="EFG_V-like"/>
</dbReference>
<evidence type="ECO:0000313" key="7">
    <source>
        <dbReference type="Proteomes" id="UP000291343"/>
    </source>
</evidence>
<dbReference type="GO" id="GO:0005759">
    <property type="term" value="C:mitochondrial matrix"/>
    <property type="evidence" value="ECO:0007669"/>
    <property type="project" value="UniProtKB-ARBA"/>
</dbReference>
<dbReference type="PROSITE" id="PS00301">
    <property type="entry name" value="G_TR_1"/>
    <property type="match status" value="1"/>
</dbReference>
<dbReference type="GO" id="GO:0005525">
    <property type="term" value="F:GTP binding"/>
    <property type="evidence" value="ECO:0007669"/>
    <property type="project" value="UniProtKB-KW"/>
</dbReference>
<dbReference type="OrthoDB" id="198619at2759"/>
<dbReference type="Gene3D" id="3.40.50.300">
    <property type="entry name" value="P-loop containing nucleotide triphosphate hydrolases"/>
    <property type="match status" value="1"/>
</dbReference>
<dbReference type="PANTHER" id="PTHR43261">
    <property type="entry name" value="TRANSLATION ELONGATION FACTOR G-RELATED"/>
    <property type="match status" value="1"/>
</dbReference>
<organism evidence="6 7">
    <name type="scientific">Laodelphax striatellus</name>
    <name type="common">Small brown planthopper</name>
    <name type="synonym">Delphax striatella</name>
    <dbReference type="NCBI Taxonomy" id="195883"/>
    <lineage>
        <taxon>Eukaryota</taxon>
        <taxon>Metazoa</taxon>
        <taxon>Ecdysozoa</taxon>
        <taxon>Arthropoda</taxon>
        <taxon>Hexapoda</taxon>
        <taxon>Insecta</taxon>
        <taxon>Pterygota</taxon>
        <taxon>Neoptera</taxon>
        <taxon>Paraneoptera</taxon>
        <taxon>Hemiptera</taxon>
        <taxon>Auchenorrhyncha</taxon>
        <taxon>Fulgoroidea</taxon>
        <taxon>Delphacidae</taxon>
        <taxon>Criomorphinae</taxon>
        <taxon>Laodelphax</taxon>
    </lineage>
</organism>
<protein>
    <recommendedName>
        <fullName evidence="5">Tr-type G domain-containing protein</fullName>
    </recommendedName>
</protein>
<reference evidence="6 7" key="1">
    <citation type="journal article" date="2017" name="Gigascience">
        <title>Genome sequence of the small brown planthopper, Laodelphax striatellus.</title>
        <authorList>
            <person name="Zhu J."/>
            <person name="Jiang F."/>
            <person name="Wang X."/>
            <person name="Yang P."/>
            <person name="Bao Y."/>
            <person name="Zhao W."/>
            <person name="Wang W."/>
            <person name="Lu H."/>
            <person name="Wang Q."/>
            <person name="Cui N."/>
            <person name="Li J."/>
            <person name="Chen X."/>
            <person name="Luo L."/>
            <person name="Yu J."/>
            <person name="Kang L."/>
            <person name="Cui F."/>
        </authorList>
    </citation>
    <scope>NUCLEOTIDE SEQUENCE [LARGE SCALE GENOMIC DNA]</scope>
    <source>
        <strain evidence="6">Lst14</strain>
    </source>
</reference>
<dbReference type="Gene3D" id="3.30.70.240">
    <property type="match status" value="1"/>
</dbReference>
<dbReference type="CDD" id="cd16262">
    <property type="entry name" value="EFG_III"/>
    <property type="match status" value="1"/>
</dbReference>
<dbReference type="SUPFAM" id="SSF54211">
    <property type="entry name" value="Ribosomal protein S5 domain 2-like"/>
    <property type="match status" value="1"/>
</dbReference>
<dbReference type="Proteomes" id="UP000291343">
    <property type="component" value="Unassembled WGS sequence"/>
</dbReference>
<comment type="caution">
    <text evidence="6">The sequence shown here is derived from an EMBL/GenBank/DDBJ whole genome shotgun (WGS) entry which is preliminary data.</text>
</comment>
<dbReference type="Gene3D" id="3.30.70.870">
    <property type="entry name" value="Elongation Factor G (Translational Gtpase), domain 3"/>
    <property type="match status" value="1"/>
</dbReference>
<dbReference type="InterPro" id="IPR035649">
    <property type="entry name" value="EFG_V"/>
</dbReference>
<dbReference type="NCBIfam" id="TIGR00231">
    <property type="entry name" value="small_GTP"/>
    <property type="match status" value="1"/>
</dbReference>
<keyword evidence="2" id="KW-0648">Protein biosynthesis</keyword>
<evidence type="ECO:0000256" key="2">
    <source>
        <dbReference type="ARBA" id="ARBA00022917"/>
    </source>
</evidence>
<dbReference type="InterPro" id="IPR000795">
    <property type="entry name" value="T_Tr_GTP-bd_dom"/>
</dbReference>
<dbReference type="FunFam" id="3.40.50.300:FF:000514">
    <property type="entry name" value="Ribosome-releasing factor 2, mitochondrial"/>
    <property type="match status" value="1"/>
</dbReference>
<dbReference type="Pfam" id="PF14492">
    <property type="entry name" value="EFG_III"/>
    <property type="match status" value="1"/>
</dbReference>
<dbReference type="GO" id="GO:0032790">
    <property type="term" value="P:ribosome disassembly"/>
    <property type="evidence" value="ECO:0007669"/>
    <property type="project" value="TreeGrafter"/>
</dbReference>
<dbReference type="Gene3D" id="3.30.230.10">
    <property type="match status" value="1"/>
</dbReference>
<dbReference type="InterPro" id="IPR031157">
    <property type="entry name" value="G_TR_CS"/>
</dbReference>
<dbReference type="SUPFAM" id="SSF50447">
    <property type="entry name" value="Translation proteins"/>
    <property type="match status" value="1"/>
</dbReference>
<proteinExistence type="predicted"/>
<feature type="domain" description="Tr-type G" evidence="5">
    <location>
        <begin position="39"/>
        <end position="319"/>
    </location>
</feature>
<dbReference type="GO" id="GO:0032543">
    <property type="term" value="P:mitochondrial translation"/>
    <property type="evidence" value="ECO:0007669"/>
    <property type="project" value="TreeGrafter"/>
</dbReference>
<keyword evidence="4" id="KW-0342">GTP-binding</keyword>
<dbReference type="AlphaFoldDB" id="A0A482XMU6"/>
<dbReference type="InterPro" id="IPR027417">
    <property type="entry name" value="P-loop_NTPase"/>
</dbReference>
<dbReference type="SMR" id="A0A482XMU6"/>
<keyword evidence="7" id="KW-1185">Reference proteome</keyword>
<dbReference type="InterPro" id="IPR041095">
    <property type="entry name" value="EFG_II"/>
</dbReference>
<dbReference type="CDD" id="cd01886">
    <property type="entry name" value="EF-G"/>
    <property type="match status" value="1"/>
</dbReference>
<dbReference type="GO" id="GO:0003924">
    <property type="term" value="F:GTPase activity"/>
    <property type="evidence" value="ECO:0007669"/>
    <property type="project" value="InterPro"/>
</dbReference>
<dbReference type="InterPro" id="IPR053905">
    <property type="entry name" value="EF-G-like_DII"/>
</dbReference>
<dbReference type="InParanoid" id="A0A482XMU6"/>
<dbReference type="InterPro" id="IPR009022">
    <property type="entry name" value="EFG_III"/>
</dbReference>
<dbReference type="SUPFAM" id="SSF54980">
    <property type="entry name" value="EF-G C-terminal domain-like"/>
    <property type="match status" value="2"/>
</dbReference>
<dbReference type="SUPFAM" id="SSF52540">
    <property type="entry name" value="P-loop containing nucleoside triphosphate hydrolases"/>
    <property type="match status" value="1"/>
</dbReference>
<evidence type="ECO:0000313" key="6">
    <source>
        <dbReference type="EMBL" id="RZF47465.1"/>
    </source>
</evidence>
<dbReference type="Pfam" id="PF22042">
    <property type="entry name" value="EF-G_D2"/>
    <property type="match status" value="1"/>
</dbReference>
<evidence type="ECO:0000256" key="1">
    <source>
        <dbReference type="ARBA" id="ARBA00022741"/>
    </source>
</evidence>
<dbReference type="CDD" id="cd03713">
    <property type="entry name" value="EFG_mtEFG_C"/>
    <property type="match status" value="1"/>
</dbReference>
<dbReference type="PANTHER" id="PTHR43261:SF1">
    <property type="entry name" value="RIBOSOME-RELEASING FACTOR 2, MITOCHONDRIAL"/>
    <property type="match status" value="1"/>
</dbReference>
<dbReference type="Pfam" id="PF00009">
    <property type="entry name" value="GTP_EFTU"/>
    <property type="match status" value="1"/>
</dbReference>
<dbReference type="PROSITE" id="PS51722">
    <property type="entry name" value="G_TR_2"/>
    <property type="match status" value="1"/>
</dbReference>
<dbReference type="FunCoup" id="A0A482XMU6">
    <property type="interactions" value="446"/>
</dbReference>